<dbReference type="PANTHER" id="PTHR10151">
    <property type="entry name" value="ECTONUCLEOTIDE PYROPHOSPHATASE/PHOSPHODIESTERASE"/>
    <property type="match status" value="1"/>
</dbReference>
<dbReference type="RefSeq" id="WP_013561986.1">
    <property type="nucleotide sequence ID" value="NC_014961.1"/>
</dbReference>
<dbReference type="PANTHER" id="PTHR10151:SF120">
    <property type="entry name" value="BIS(5'-ADENOSYL)-TRIPHOSPHATASE"/>
    <property type="match status" value="1"/>
</dbReference>
<dbReference type="eggNOG" id="arCOG01377">
    <property type="taxonomic scope" value="Archaea"/>
</dbReference>
<protein>
    <submittedName>
        <fullName evidence="1">Type I phosphodiesterase/nucleotide pyrophosphatase</fullName>
    </submittedName>
</protein>
<dbReference type="Pfam" id="PF01663">
    <property type="entry name" value="Phosphodiest"/>
    <property type="match status" value="2"/>
</dbReference>
<dbReference type="OrthoDB" id="33550at2157"/>
<proteinExistence type="predicted"/>
<gene>
    <name evidence="1" type="ordered locus">Desmu_0449</name>
</gene>
<dbReference type="KEGG" id="dmu:Desmu_0449"/>
<dbReference type="InterPro" id="IPR017850">
    <property type="entry name" value="Alkaline_phosphatase_core_sf"/>
</dbReference>
<dbReference type="GO" id="GO:0016787">
    <property type="term" value="F:hydrolase activity"/>
    <property type="evidence" value="ECO:0007669"/>
    <property type="project" value="UniProtKB-ARBA"/>
</dbReference>
<dbReference type="SUPFAM" id="SSF53649">
    <property type="entry name" value="Alkaline phosphatase-like"/>
    <property type="match status" value="2"/>
</dbReference>
<dbReference type="InterPro" id="IPR002591">
    <property type="entry name" value="Phosphodiest/P_Trfase"/>
</dbReference>
<keyword evidence="2" id="KW-1185">Reference proteome</keyword>
<dbReference type="eggNOG" id="arCOG01378">
    <property type="taxonomic scope" value="Archaea"/>
</dbReference>
<evidence type="ECO:0000313" key="2">
    <source>
        <dbReference type="Proteomes" id="UP000001068"/>
    </source>
</evidence>
<dbReference type="STRING" id="765177.Desmu_0449"/>
<dbReference type="Proteomes" id="UP000001068">
    <property type="component" value="Chromosome"/>
</dbReference>
<dbReference type="HOGENOM" id="CLU_022006_0_0_2"/>
<dbReference type="Gene3D" id="3.40.720.10">
    <property type="entry name" value="Alkaline Phosphatase, subunit A"/>
    <property type="match status" value="2"/>
</dbReference>
<dbReference type="EMBL" id="CP002363">
    <property type="protein sequence ID" value="ADV64764.1"/>
    <property type="molecule type" value="Genomic_DNA"/>
</dbReference>
<sequence length="716" mass="77811" precursor="true">MSKAWIPVLAVLIVLAFLAAPSAAQSTPPAKKVVLLSIDALRADMVWQLLSNQTPGAPQLPGFRYIAEHGYIAKGMIVSFPSSTAVSHAVISTGAPPAVTGITGNAMHLPGTPLTSLVSGFNGSLLLAEPLWMTADRQGLTAVVAAFPQSNPSAWEGKMRRSMVFNPYDSSMGPPTYSTLYTSNRSVPAATYVDVSPALNWTGSLPGVSVVKAWEASFSYGDEAWFLYIADTNGDERPDVVAVVPRVKDLGAALTVLREGEWSKPLNTTLTYKGVSYVVAPLFKAVNLSLDNLRVYRSLTRPFESAARWFSDRQVAWRVWNEVVARVGFITDGDYYGLANGWFDEDTYMETVYYANTFFMEFTRWLIRNTNWDLLMTYTPIVDNVYHEFLGMTDPRMPYYDPVKAPKYWGYILRTIQWADQFVQMILSEVDLTNTAVVVVSDHGQWPVAKLVYVNNILEQAGLLKRSGSTILLNETLAYYTGYNQVFINLKGREAGGIVDPADYDRVVNNVMSVLASTRDPDTGEPVFSVVMKKSEAASLGLWGDRVGDIVISCKPGYAPWGGILRAGSPFVNVTPLKTITANHQDLPLYPELHAVFAAVGAGVGHGVLGLVYSTSVAPTVAALLGIEPPLNSTGTPLPVLKPWTTTVTETQSFTATTTFTQTQTVTATVTATTTFTKPEVVTATERYVDAASTTIIAAVALVEAAAIVLLARRGK</sequence>
<dbReference type="GeneID" id="10153142"/>
<name>E8R8D8_DESM0</name>
<dbReference type="AlphaFoldDB" id="E8R8D8"/>
<evidence type="ECO:0000313" key="1">
    <source>
        <dbReference type="EMBL" id="ADV64764.1"/>
    </source>
</evidence>
<organism evidence="1 2">
    <name type="scientific">Desulfurococcus mucosus (strain ATCC 35584 / DSM 2162 / JCM 9187 / O7/1)</name>
    <dbReference type="NCBI Taxonomy" id="765177"/>
    <lineage>
        <taxon>Archaea</taxon>
        <taxon>Thermoproteota</taxon>
        <taxon>Thermoprotei</taxon>
        <taxon>Desulfurococcales</taxon>
        <taxon>Desulfurococcaceae</taxon>
        <taxon>Desulfurococcus</taxon>
    </lineage>
</organism>
<reference evidence="1 2" key="2">
    <citation type="journal article" date="2011" name="Stand. Genomic Sci.">
        <title>Complete genome sequence of Desulfurococcus mucosus type strain (O7/1).</title>
        <authorList>
            <person name="Wirth R."/>
            <person name="Chertkov O."/>
            <person name="Held B."/>
            <person name="Lapidus A."/>
            <person name="Nolan M."/>
            <person name="Lucas S."/>
            <person name="Hammon N."/>
            <person name="Deshpande S."/>
            <person name="Cheng J.F."/>
            <person name="Tapia R."/>
            <person name="Han C."/>
            <person name="Goodwin L."/>
            <person name="Pitluck S."/>
            <person name="Liolios K."/>
            <person name="Ioanna P."/>
            <person name="Ivanova N."/>
            <person name="Mavromatis K."/>
            <person name="Mikhailova N."/>
            <person name="Pati A."/>
            <person name="Chen A."/>
            <person name="Palaniappan K."/>
            <person name="Land M."/>
            <person name="Hauser L."/>
            <person name="Chang Y.J."/>
            <person name="Jeffries C.D."/>
            <person name="Bilek Y."/>
            <person name="Hader T."/>
            <person name="Rohde M."/>
            <person name="Spring S."/>
            <person name="Sikorski J."/>
            <person name="Goker M."/>
            <person name="Woyke T."/>
            <person name="Bristow J."/>
            <person name="Eisen J.A."/>
            <person name="Markowitz V."/>
            <person name="Hugenholtz P."/>
            <person name="Kyrpides N.C."/>
            <person name="Klenk H.P."/>
        </authorList>
    </citation>
    <scope>NUCLEOTIDE SEQUENCE [LARGE SCALE GENOMIC DNA]</scope>
    <source>
        <strain evidence="2">ATCC 35584 / DSM 2162 / JCM 9187 / O7/1</strain>
    </source>
</reference>
<reference evidence="2" key="1">
    <citation type="submission" date="2010-11" db="EMBL/GenBank/DDBJ databases">
        <title>The complete genome of Desulfurococcus mucosus DSM 2162.</title>
        <authorList>
            <consortium name="US DOE Joint Genome Institute (JGI-PGF)"/>
            <person name="Lucas S."/>
            <person name="Copeland A."/>
            <person name="Lapidus A."/>
            <person name="Bruce D."/>
            <person name="Goodwin L."/>
            <person name="Pitluck S."/>
            <person name="Kyrpides N."/>
            <person name="Mavromatis K."/>
            <person name="Pagani I."/>
            <person name="Ivanova N."/>
            <person name="Ovchinnikova G."/>
            <person name="Chertkov O."/>
            <person name="Held B."/>
            <person name="Brettin T."/>
            <person name="Detter J.C."/>
            <person name="Tapia R."/>
            <person name="Han C."/>
            <person name="Land M."/>
            <person name="Hauser L."/>
            <person name="Markowitz V."/>
            <person name="Cheng J.-F."/>
            <person name="Hugenholtz P."/>
            <person name="Woyke T."/>
            <person name="Wu D."/>
            <person name="Wirth R."/>
            <person name="Bilek Y."/>
            <person name="Hader T."/>
            <person name="Klenk H.-P."/>
            <person name="Eisen J.A."/>
        </authorList>
    </citation>
    <scope>NUCLEOTIDE SEQUENCE [LARGE SCALE GENOMIC DNA]</scope>
    <source>
        <strain evidence="2">ATCC 35584 / DSM 2162 / JCM 9187 / O7/1</strain>
    </source>
</reference>
<accession>E8R8D8</accession>